<dbReference type="RefSeq" id="WP_136427363.1">
    <property type="nucleotide sequence ID" value="NZ_SSSM01000004.1"/>
</dbReference>
<comment type="caution">
    <text evidence="1">The sequence shown here is derived from an EMBL/GenBank/DDBJ whole genome shotgun (WGS) entry which is preliminary data.</text>
</comment>
<gene>
    <name evidence="1" type="ORF">E6C64_10090</name>
</gene>
<accession>A0A4S4FKJ2</accession>
<dbReference type="EMBL" id="SSSM01000004">
    <property type="protein sequence ID" value="THG30953.1"/>
    <property type="molecule type" value="Genomic_DNA"/>
</dbReference>
<sequence length="96" mass="10898">MVRIVDVIEHGVEQRLEKLDEFRRHLPLIPPVQLVQILREPPDPSLQGDGDHLIDHSVCEVCFKAAVDRGDDADGYWMCPTELSLQPCRVVRSEAV</sequence>
<organism evidence="1 2">
    <name type="scientific">Naasia lichenicola</name>
    <dbReference type="NCBI Taxonomy" id="2565933"/>
    <lineage>
        <taxon>Bacteria</taxon>
        <taxon>Bacillati</taxon>
        <taxon>Actinomycetota</taxon>
        <taxon>Actinomycetes</taxon>
        <taxon>Micrococcales</taxon>
        <taxon>Microbacteriaceae</taxon>
        <taxon>Naasia</taxon>
    </lineage>
</organism>
<name>A0A4S4FKJ2_9MICO</name>
<evidence type="ECO:0000313" key="1">
    <source>
        <dbReference type="EMBL" id="THG30953.1"/>
    </source>
</evidence>
<keyword evidence="2" id="KW-1185">Reference proteome</keyword>
<proteinExistence type="predicted"/>
<dbReference type="AlphaFoldDB" id="A0A4S4FKJ2"/>
<reference evidence="1 2" key="1">
    <citation type="submission" date="2019-04" db="EMBL/GenBank/DDBJ databases">
        <authorList>
            <person name="Jiang L."/>
        </authorList>
    </citation>
    <scope>NUCLEOTIDE SEQUENCE [LARGE SCALE GENOMIC DNA]</scope>
    <source>
        <strain evidence="1 2">YIM 131853</strain>
    </source>
</reference>
<protein>
    <submittedName>
        <fullName evidence="1">Uncharacterized protein</fullName>
    </submittedName>
</protein>
<evidence type="ECO:0000313" key="2">
    <source>
        <dbReference type="Proteomes" id="UP000309133"/>
    </source>
</evidence>
<dbReference type="Proteomes" id="UP000309133">
    <property type="component" value="Unassembled WGS sequence"/>
</dbReference>